<comment type="subcellular location">
    <subcellularLocation>
        <location evidence="1">Cell membrane</location>
        <topology evidence="1">Peripheral membrane protein</topology>
    </subcellularLocation>
</comment>
<dbReference type="PROSITE" id="PS00211">
    <property type="entry name" value="ABC_TRANSPORTER_1"/>
    <property type="match status" value="1"/>
</dbReference>
<dbReference type="RefSeq" id="WP_227231188.1">
    <property type="nucleotide sequence ID" value="NZ_JAJCVJ010000003.1"/>
</dbReference>
<dbReference type="Proteomes" id="UP001596201">
    <property type="component" value="Unassembled WGS sequence"/>
</dbReference>
<dbReference type="PROSITE" id="PS50893">
    <property type="entry name" value="ABC_TRANSPORTER_2"/>
    <property type="match status" value="1"/>
</dbReference>
<keyword evidence="6" id="KW-1278">Translocase</keyword>
<dbReference type="Pfam" id="PF00005">
    <property type="entry name" value="ABC_tran"/>
    <property type="match status" value="1"/>
</dbReference>
<dbReference type="InterPro" id="IPR008995">
    <property type="entry name" value="Mo/tungstate-bd_C_term_dom"/>
</dbReference>
<dbReference type="GO" id="GO:0005524">
    <property type="term" value="F:ATP binding"/>
    <property type="evidence" value="ECO:0007669"/>
    <property type="project" value="UniProtKB-KW"/>
</dbReference>
<accession>A0ABD5RGK9</accession>
<evidence type="ECO:0000256" key="2">
    <source>
        <dbReference type="ARBA" id="ARBA00022448"/>
    </source>
</evidence>
<evidence type="ECO:0000256" key="5">
    <source>
        <dbReference type="ARBA" id="ARBA00022840"/>
    </source>
</evidence>
<dbReference type="Gene3D" id="3.40.50.300">
    <property type="entry name" value="P-loop containing nucleotide triphosphate hydrolases"/>
    <property type="match status" value="1"/>
</dbReference>
<comment type="catalytic activity">
    <reaction evidence="9">
        <text>L-arabinose(out) + ATP + H2O = L-arabinose(in) + ADP + phosphate + H(+)</text>
        <dbReference type="Rhea" id="RHEA:30007"/>
        <dbReference type="ChEBI" id="CHEBI:15377"/>
        <dbReference type="ChEBI" id="CHEBI:15378"/>
        <dbReference type="ChEBI" id="CHEBI:17535"/>
        <dbReference type="ChEBI" id="CHEBI:30616"/>
        <dbReference type="ChEBI" id="CHEBI:43474"/>
        <dbReference type="ChEBI" id="CHEBI:456216"/>
        <dbReference type="EC" id="7.5.2.13"/>
    </reaction>
    <physiologicalReaction direction="left-to-right" evidence="9">
        <dbReference type="Rhea" id="RHEA:30008"/>
    </physiologicalReaction>
</comment>
<proteinExistence type="inferred from homology"/>
<feature type="region of interest" description="Disordered" evidence="14">
    <location>
        <begin position="369"/>
        <end position="391"/>
    </location>
</feature>
<dbReference type="Gene3D" id="2.40.50.140">
    <property type="entry name" value="Nucleic acid-binding proteins"/>
    <property type="match status" value="1"/>
</dbReference>
<dbReference type="EC" id="7.5.2.13" evidence="13"/>
<dbReference type="SMART" id="SM00382">
    <property type="entry name" value="AAA"/>
    <property type="match status" value="1"/>
</dbReference>
<dbReference type="Gene3D" id="2.40.50.100">
    <property type="match status" value="1"/>
</dbReference>
<keyword evidence="5 16" id="KW-0067">ATP-binding</keyword>
<comment type="catalytic activity">
    <reaction evidence="8">
        <text>D-xylose(out) + ATP + H2O = D-xylose(in) + ADP + phosphate + H(+)</text>
        <dbReference type="Rhea" id="RHEA:29899"/>
        <dbReference type="ChEBI" id="CHEBI:15377"/>
        <dbReference type="ChEBI" id="CHEBI:15378"/>
        <dbReference type="ChEBI" id="CHEBI:30616"/>
        <dbReference type="ChEBI" id="CHEBI:43474"/>
        <dbReference type="ChEBI" id="CHEBI:53455"/>
        <dbReference type="ChEBI" id="CHEBI:456216"/>
        <dbReference type="EC" id="7.5.2.13"/>
    </reaction>
    <physiologicalReaction direction="left-to-right" evidence="8">
        <dbReference type="Rhea" id="RHEA:29900"/>
    </physiologicalReaction>
</comment>
<dbReference type="GO" id="GO:0022857">
    <property type="term" value="F:transmembrane transporter activity"/>
    <property type="evidence" value="ECO:0007669"/>
    <property type="project" value="UniProtKB-ARBA"/>
</dbReference>
<evidence type="ECO:0000256" key="1">
    <source>
        <dbReference type="ARBA" id="ARBA00004202"/>
    </source>
</evidence>
<sequence>MVELTLTDVTKRYDDTQGTEVAVDDLSLTVEDELVVLLGPSGCGKTTTLRMIAGLETVTDGRISIDGRDVTDLHPSDRSIAMVFQDYGLYTTMSVRENMAYGLKHSTSLSASERRDRVEEMATMFGIEDLLARDVSDLSGGQKQRVALGRAMVREPDVFLLDEPLASLDAKLRSEMRTELQQLQSRLDITTVYVTHDQKEAMTMADRVVVLDGGRLQQVGPPEEVYASPTNRFVADFLGNPPMNQLPAVVVDGGPSAQGLRYAGDAAVSLGTVPASTRGVTPGDEVIAGMRPESLSLTASGPETAGAAETETTGFPGTVTVTEYQGNDNFVHFAVGDEALTAVVGPDVEFSPGERVSVHVAPEDLYLFDPATGDALSTGADARERRPGASR</sequence>
<gene>
    <name evidence="16" type="ORF">ACFPJ5_19565</name>
</gene>
<organism evidence="16 17">
    <name type="scientific">Salinirubrum litoreum</name>
    <dbReference type="NCBI Taxonomy" id="1126234"/>
    <lineage>
        <taxon>Archaea</taxon>
        <taxon>Methanobacteriati</taxon>
        <taxon>Methanobacteriota</taxon>
        <taxon>Stenosarchaea group</taxon>
        <taxon>Halobacteria</taxon>
        <taxon>Halobacteriales</taxon>
        <taxon>Haloferacaceae</taxon>
        <taxon>Salinirubrum</taxon>
    </lineage>
</organism>
<dbReference type="PANTHER" id="PTHR43875:SF15">
    <property type="entry name" value="TREHALOSE IMPORT ATP-BINDING PROTEIN SUGC"/>
    <property type="match status" value="1"/>
</dbReference>
<feature type="domain" description="ABC transporter" evidence="15">
    <location>
        <begin position="4"/>
        <end position="238"/>
    </location>
</feature>
<evidence type="ECO:0000256" key="13">
    <source>
        <dbReference type="ARBA" id="ARBA00066315"/>
    </source>
</evidence>
<evidence type="ECO:0000313" key="16">
    <source>
        <dbReference type="EMBL" id="MFC5369133.1"/>
    </source>
</evidence>
<evidence type="ECO:0000256" key="9">
    <source>
        <dbReference type="ARBA" id="ARBA00051890"/>
    </source>
</evidence>
<dbReference type="InterPro" id="IPR003593">
    <property type="entry name" value="AAA+_ATPase"/>
</dbReference>
<comment type="caution">
    <text evidence="16">The sequence shown here is derived from an EMBL/GenBank/DDBJ whole genome shotgun (WGS) entry which is preliminary data.</text>
</comment>
<dbReference type="FunFam" id="3.40.50.300:FF:000042">
    <property type="entry name" value="Maltose/maltodextrin ABC transporter, ATP-binding protein"/>
    <property type="match status" value="1"/>
</dbReference>
<evidence type="ECO:0000259" key="15">
    <source>
        <dbReference type="PROSITE" id="PS50893"/>
    </source>
</evidence>
<keyword evidence="2" id="KW-0813">Transport</keyword>
<dbReference type="PANTHER" id="PTHR43875">
    <property type="entry name" value="MALTODEXTRIN IMPORT ATP-BINDING PROTEIN MSMX"/>
    <property type="match status" value="1"/>
</dbReference>
<evidence type="ECO:0000256" key="12">
    <source>
        <dbReference type="ARBA" id="ARBA00065962"/>
    </source>
</evidence>
<dbReference type="CDD" id="cd03301">
    <property type="entry name" value="ABC_MalK_N"/>
    <property type="match status" value="1"/>
</dbReference>
<dbReference type="GO" id="GO:1902495">
    <property type="term" value="C:transmembrane transporter complex"/>
    <property type="evidence" value="ECO:0007669"/>
    <property type="project" value="UniProtKB-ARBA"/>
</dbReference>
<dbReference type="InterPro" id="IPR015855">
    <property type="entry name" value="ABC_transpr_MalK-like"/>
</dbReference>
<evidence type="ECO:0000313" key="17">
    <source>
        <dbReference type="Proteomes" id="UP001596201"/>
    </source>
</evidence>
<evidence type="ECO:0000256" key="6">
    <source>
        <dbReference type="ARBA" id="ARBA00022967"/>
    </source>
</evidence>
<dbReference type="AlphaFoldDB" id="A0ABD5RGK9"/>
<dbReference type="InterPro" id="IPR013611">
    <property type="entry name" value="Transp-assoc_OB_typ2"/>
</dbReference>
<comment type="function">
    <text evidence="10">Part of the ABC transporter complex XacGHIJK involved in the uptake of xylose and arabinose. Responsible for energy coupling to the transport system.</text>
</comment>
<evidence type="ECO:0000256" key="8">
    <source>
        <dbReference type="ARBA" id="ARBA00050355"/>
    </source>
</evidence>
<evidence type="ECO:0000256" key="14">
    <source>
        <dbReference type="SAM" id="MobiDB-lite"/>
    </source>
</evidence>
<dbReference type="InterPro" id="IPR027417">
    <property type="entry name" value="P-loop_NTPase"/>
</dbReference>
<dbReference type="Pfam" id="PF08402">
    <property type="entry name" value="TOBE_2"/>
    <property type="match status" value="1"/>
</dbReference>
<evidence type="ECO:0000256" key="7">
    <source>
        <dbReference type="ARBA" id="ARBA00023136"/>
    </source>
</evidence>
<evidence type="ECO:0000256" key="11">
    <source>
        <dbReference type="ARBA" id="ARBA00061029"/>
    </source>
</evidence>
<evidence type="ECO:0000256" key="4">
    <source>
        <dbReference type="ARBA" id="ARBA00022741"/>
    </source>
</evidence>
<name>A0ABD5RGK9_9EURY</name>
<keyword evidence="17" id="KW-1185">Reference proteome</keyword>
<dbReference type="InterPro" id="IPR047641">
    <property type="entry name" value="ABC_transpr_MalK/UgpC-like"/>
</dbReference>
<feature type="compositionally biased region" description="Basic and acidic residues" evidence="14">
    <location>
        <begin position="381"/>
        <end position="391"/>
    </location>
</feature>
<protein>
    <recommendedName>
        <fullName evidence="13">ABC-type D-xylose/L-arabinose transporter</fullName>
        <ecNumber evidence="13">7.5.2.13</ecNumber>
    </recommendedName>
</protein>
<dbReference type="InterPro" id="IPR012340">
    <property type="entry name" value="NA-bd_OB-fold"/>
</dbReference>
<dbReference type="SUPFAM" id="SSF52540">
    <property type="entry name" value="P-loop containing nucleoside triphosphate hydrolases"/>
    <property type="match status" value="1"/>
</dbReference>
<dbReference type="EMBL" id="JBHSKX010000004">
    <property type="protein sequence ID" value="MFC5369133.1"/>
    <property type="molecule type" value="Genomic_DNA"/>
</dbReference>
<comment type="subunit">
    <text evidence="12">The complex is composed of two ATP-binding proteins (XacJ and XacK), two transmembrane proteins (XacH and XacI) and a solute-binding protein (XacG).</text>
</comment>
<keyword evidence="4" id="KW-0547">Nucleotide-binding</keyword>
<keyword evidence="3" id="KW-1003">Cell membrane</keyword>
<dbReference type="SUPFAM" id="SSF50331">
    <property type="entry name" value="MOP-like"/>
    <property type="match status" value="1"/>
</dbReference>
<evidence type="ECO:0000256" key="10">
    <source>
        <dbReference type="ARBA" id="ARBA00053454"/>
    </source>
</evidence>
<dbReference type="InterPro" id="IPR017871">
    <property type="entry name" value="ABC_transporter-like_CS"/>
</dbReference>
<dbReference type="GO" id="GO:0005886">
    <property type="term" value="C:plasma membrane"/>
    <property type="evidence" value="ECO:0007669"/>
    <property type="project" value="UniProtKB-SubCell"/>
</dbReference>
<keyword evidence="7" id="KW-0472">Membrane</keyword>
<comment type="similarity">
    <text evidence="11">Belongs to the ABC transporter superfamily. Carbohydrate uptake transporter-1 (CUT1) (TC 3.A.1.1) family.</text>
</comment>
<evidence type="ECO:0000256" key="3">
    <source>
        <dbReference type="ARBA" id="ARBA00022475"/>
    </source>
</evidence>
<dbReference type="InterPro" id="IPR003439">
    <property type="entry name" value="ABC_transporter-like_ATP-bd"/>
</dbReference>
<reference evidence="16 17" key="1">
    <citation type="journal article" date="2019" name="Int. J. Syst. Evol. Microbiol.">
        <title>The Global Catalogue of Microorganisms (GCM) 10K type strain sequencing project: providing services to taxonomists for standard genome sequencing and annotation.</title>
        <authorList>
            <consortium name="The Broad Institute Genomics Platform"/>
            <consortium name="The Broad Institute Genome Sequencing Center for Infectious Disease"/>
            <person name="Wu L."/>
            <person name="Ma J."/>
        </authorList>
    </citation>
    <scope>NUCLEOTIDE SEQUENCE [LARGE SCALE GENOMIC DNA]</scope>
    <source>
        <strain evidence="16 17">CGMCC 1.12237</strain>
    </source>
</reference>